<reference evidence="6" key="1">
    <citation type="submission" date="2021-01" db="UniProtKB">
        <authorList>
            <consortium name="EnsemblMetazoa"/>
        </authorList>
    </citation>
    <scope>IDENTIFICATION</scope>
</reference>
<evidence type="ECO:0000256" key="2">
    <source>
        <dbReference type="PROSITE-ProRule" id="PRU00059"/>
    </source>
</evidence>
<evidence type="ECO:0000259" key="5">
    <source>
        <dbReference type="PROSITE" id="PS01180"/>
    </source>
</evidence>
<keyword evidence="1" id="KW-1015">Disulfide bond</keyword>
<dbReference type="AlphaFoldDB" id="A0A7M5X7T7"/>
<feature type="transmembrane region" description="Helical" evidence="4">
    <location>
        <begin position="308"/>
        <end position="328"/>
    </location>
</feature>
<feature type="domain" description="CUB" evidence="5">
    <location>
        <begin position="26"/>
        <end position="151"/>
    </location>
</feature>
<dbReference type="Gene3D" id="2.60.120.290">
    <property type="entry name" value="Spermadhesin, CUB domain"/>
    <property type="match status" value="2"/>
</dbReference>
<keyword evidence="4" id="KW-0472">Membrane</keyword>
<dbReference type="PROSITE" id="PS01180">
    <property type="entry name" value="CUB"/>
    <property type="match status" value="2"/>
</dbReference>
<accession>A0A7M5X7T7</accession>
<feature type="domain" description="CUB" evidence="5">
    <location>
        <begin position="162"/>
        <end position="279"/>
    </location>
</feature>
<evidence type="ECO:0000256" key="3">
    <source>
        <dbReference type="SAM" id="MobiDB-lite"/>
    </source>
</evidence>
<dbReference type="SUPFAM" id="SSF49854">
    <property type="entry name" value="Spermadhesin, CUB domain"/>
    <property type="match status" value="2"/>
</dbReference>
<comment type="caution">
    <text evidence="2">Lacks conserved residue(s) required for the propagation of feature annotation.</text>
</comment>
<evidence type="ECO:0000256" key="1">
    <source>
        <dbReference type="ARBA" id="ARBA00023157"/>
    </source>
</evidence>
<protein>
    <recommendedName>
        <fullName evidence="5">CUB domain-containing protein</fullName>
    </recommendedName>
</protein>
<dbReference type="SMART" id="SM00042">
    <property type="entry name" value="CUB"/>
    <property type="match status" value="1"/>
</dbReference>
<proteinExistence type="predicted"/>
<dbReference type="InterPro" id="IPR000859">
    <property type="entry name" value="CUB_dom"/>
</dbReference>
<feature type="compositionally biased region" description="Polar residues" evidence="3">
    <location>
        <begin position="337"/>
        <end position="350"/>
    </location>
</feature>
<keyword evidence="4" id="KW-1133">Transmembrane helix</keyword>
<dbReference type="Proteomes" id="UP000594262">
    <property type="component" value="Unplaced"/>
</dbReference>
<organism evidence="6 7">
    <name type="scientific">Clytia hemisphaerica</name>
    <dbReference type="NCBI Taxonomy" id="252671"/>
    <lineage>
        <taxon>Eukaryota</taxon>
        <taxon>Metazoa</taxon>
        <taxon>Cnidaria</taxon>
        <taxon>Hydrozoa</taxon>
        <taxon>Hydroidolina</taxon>
        <taxon>Leptothecata</taxon>
        <taxon>Obeliida</taxon>
        <taxon>Clytiidae</taxon>
        <taxon>Clytia</taxon>
    </lineage>
</organism>
<feature type="compositionally biased region" description="Polar residues" evidence="3">
    <location>
        <begin position="392"/>
        <end position="412"/>
    </location>
</feature>
<evidence type="ECO:0000313" key="7">
    <source>
        <dbReference type="Proteomes" id="UP000594262"/>
    </source>
</evidence>
<dbReference type="Pfam" id="PF00431">
    <property type="entry name" value="CUB"/>
    <property type="match status" value="2"/>
</dbReference>
<dbReference type="EnsemblMetazoa" id="CLYHEMT018737.1">
    <property type="protein sequence ID" value="CLYHEMP018737.1"/>
    <property type="gene ID" value="CLYHEMG018737"/>
</dbReference>
<name>A0A7M5X7T7_9CNID</name>
<dbReference type="OrthoDB" id="5985940at2759"/>
<keyword evidence="7" id="KW-1185">Reference proteome</keyword>
<sequence>MNSFDFFIRHYVIVHVVTCYYTYYKCGTLEYNGSSGIVAPMYTNKKPESDDLYCVYKINANQFNSDNINFITLTWSDRFDIPSNMPDCFNNFVLVSTGCGINKEEVGRFCSLNSDKPFPILSRDGCIEIIYRISKQIANTPVQFKAYYDNENLYRYGLDNKCPGPKQELTLSSGLIATPHWPDPYRSRVSYTETCEWRITPQRTHMMIVIIDLDLSQRDFIKLKYYNTKDYNRWTEKKLYAIYSDSEKLYATSSFTVLFKAYSNHQKENRGFLIGYMAYGDEVTTTTVAPTTSYDDEEDEDFSSSSSFISIMVLAICAVMVCLCCLYCRVKKGTGESNGEVTIPINTPSPNEDEDEELNHIDQRNSMTSVNNTNGNLTDTQLTDETPPAYNPHSNYPSALPRSNRSPQNNINEEAPPPSYEDVLQGTYGHSMA</sequence>
<feature type="region of interest" description="Disordered" evidence="3">
    <location>
        <begin position="337"/>
        <end position="433"/>
    </location>
</feature>
<evidence type="ECO:0000256" key="4">
    <source>
        <dbReference type="SAM" id="Phobius"/>
    </source>
</evidence>
<feature type="compositionally biased region" description="Polar residues" evidence="3">
    <location>
        <begin position="364"/>
        <end position="384"/>
    </location>
</feature>
<dbReference type="InterPro" id="IPR035914">
    <property type="entry name" value="Sperma_CUB_dom_sf"/>
</dbReference>
<keyword evidence="4" id="KW-0812">Transmembrane</keyword>
<evidence type="ECO:0000313" key="6">
    <source>
        <dbReference type="EnsemblMetazoa" id="CLYHEMP018737.1"/>
    </source>
</evidence>